<feature type="transmembrane region" description="Helical" evidence="1">
    <location>
        <begin position="78"/>
        <end position="98"/>
    </location>
</feature>
<proteinExistence type="predicted"/>
<dbReference type="OrthoDB" id="1654752at2"/>
<protein>
    <submittedName>
        <fullName evidence="2">Uncharacterized membrane protein</fullName>
    </submittedName>
</protein>
<feature type="transmembrane region" description="Helical" evidence="1">
    <location>
        <begin position="12"/>
        <end position="36"/>
    </location>
</feature>
<accession>A0A1G9T0J5</accession>
<name>A0A1G9T0J5_9FIRM</name>
<keyword evidence="1" id="KW-0472">Membrane</keyword>
<evidence type="ECO:0000313" key="3">
    <source>
        <dbReference type="Proteomes" id="UP000187651"/>
    </source>
</evidence>
<keyword evidence="1" id="KW-1133">Transmembrane helix</keyword>
<evidence type="ECO:0000256" key="1">
    <source>
        <dbReference type="SAM" id="Phobius"/>
    </source>
</evidence>
<dbReference type="Pfam" id="PF07784">
    <property type="entry name" value="DUF1622"/>
    <property type="match status" value="1"/>
</dbReference>
<keyword evidence="3" id="KW-1185">Reference proteome</keyword>
<dbReference type="InterPro" id="IPR012427">
    <property type="entry name" value="DUF1622"/>
</dbReference>
<dbReference type="PANTHER" id="PTHR38468">
    <property type="entry name" value="SLL0939 PROTEIN"/>
    <property type="match status" value="1"/>
</dbReference>
<keyword evidence="1" id="KW-0812">Transmembrane</keyword>
<gene>
    <name evidence="2" type="ORF">SAMN05216544_0164</name>
</gene>
<organism evidence="2 3">
    <name type="scientific">Lachnospira pectinoschiza</name>
    <dbReference type="NCBI Taxonomy" id="28052"/>
    <lineage>
        <taxon>Bacteria</taxon>
        <taxon>Bacillati</taxon>
        <taxon>Bacillota</taxon>
        <taxon>Clostridia</taxon>
        <taxon>Lachnospirales</taxon>
        <taxon>Lachnospiraceae</taxon>
        <taxon>Lachnospira</taxon>
    </lineage>
</organism>
<dbReference type="AlphaFoldDB" id="A0A1G9T0J5"/>
<dbReference type="Proteomes" id="UP000187651">
    <property type="component" value="Unassembled WGS sequence"/>
</dbReference>
<dbReference type="RefSeq" id="WP_074520468.1">
    <property type="nucleotide sequence ID" value="NZ_FNHZ01000001.1"/>
</dbReference>
<dbReference type="EMBL" id="FNHZ01000001">
    <property type="protein sequence ID" value="SDM41162.1"/>
    <property type="molecule type" value="Genomic_DNA"/>
</dbReference>
<reference evidence="3" key="1">
    <citation type="submission" date="2016-10" db="EMBL/GenBank/DDBJ databases">
        <authorList>
            <person name="Varghese N."/>
            <person name="Submissions S."/>
        </authorList>
    </citation>
    <scope>NUCLEOTIDE SEQUENCE [LARGE SCALE GENOMIC DNA]</scope>
    <source>
        <strain evidence="3">M83</strain>
    </source>
</reference>
<evidence type="ECO:0000313" key="2">
    <source>
        <dbReference type="EMBL" id="SDM41162.1"/>
    </source>
</evidence>
<dbReference type="PANTHER" id="PTHR38468:SF1">
    <property type="entry name" value="SLL0939 PROTEIN"/>
    <property type="match status" value="1"/>
</dbReference>
<sequence length="114" mass="13193">MENIYQQAENILRYIVEFSTLLLELFGICILVYTAIKSFIYWLKKDDSIRLILAQGIALALEFKLGGEVLRTVVVREWAELGILGAIILLRAALTFLIHWEIKNEKKELEEPKN</sequence>